<dbReference type="AlphaFoldDB" id="A0A1M7EJI5"/>
<dbReference type="SFLD" id="SFLDS00003">
    <property type="entry name" value="Haloacid_Dehalogenase"/>
    <property type="match status" value="1"/>
</dbReference>
<accession>A0A1M7EJI5</accession>
<dbReference type="PROSITE" id="PS01229">
    <property type="entry name" value="COF_2"/>
    <property type="match status" value="1"/>
</dbReference>
<organism evidence="1 2">
    <name type="scientific">Lacicoccus alkaliphilus DSM 16010</name>
    <dbReference type="NCBI Taxonomy" id="1123231"/>
    <lineage>
        <taxon>Bacteria</taxon>
        <taxon>Bacillati</taxon>
        <taxon>Bacillota</taxon>
        <taxon>Bacilli</taxon>
        <taxon>Bacillales</taxon>
        <taxon>Salinicoccaceae</taxon>
        <taxon>Lacicoccus</taxon>
    </lineage>
</organism>
<dbReference type="GO" id="GO:0000287">
    <property type="term" value="F:magnesium ion binding"/>
    <property type="evidence" value="ECO:0007669"/>
    <property type="project" value="TreeGrafter"/>
</dbReference>
<evidence type="ECO:0000313" key="2">
    <source>
        <dbReference type="Proteomes" id="UP000184206"/>
    </source>
</evidence>
<dbReference type="SFLD" id="SFLDG01140">
    <property type="entry name" value="C2.B:_Phosphomannomutase_and_P"/>
    <property type="match status" value="1"/>
</dbReference>
<evidence type="ECO:0000313" key="1">
    <source>
        <dbReference type="EMBL" id="SHL91877.1"/>
    </source>
</evidence>
<dbReference type="SFLD" id="SFLDG01144">
    <property type="entry name" value="C2.B.4:_PGP_Like"/>
    <property type="match status" value="1"/>
</dbReference>
<reference evidence="1 2" key="1">
    <citation type="submission" date="2016-11" db="EMBL/GenBank/DDBJ databases">
        <authorList>
            <person name="Jaros S."/>
            <person name="Januszkiewicz K."/>
            <person name="Wedrychowicz H."/>
        </authorList>
    </citation>
    <scope>NUCLEOTIDE SEQUENCE [LARGE SCALE GENOMIC DNA]</scope>
    <source>
        <strain evidence="1 2">DSM 16010</strain>
    </source>
</reference>
<gene>
    <name evidence="1" type="ORF">SAMN02745189_01244</name>
</gene>
<dbReference type="STRING" id="1123231.SAMN02745189_01244"/>
<dbReference type="PANTHER" id="PTHR10000">
    <property type="entry name" value="PHOSPHOSERINE PHOSPHATASE"/>
    <property type="match status" value="1"/>
</dbReference>
<dbReference type="PANTHER" id="PTHR10000:SF25">
    <property type="entry name" value="PHOSPHATASE YKRA-RELATED"/>
    <property type="match status" value="1"/>
</dbReference>
<dbReference type="GO" id="GO:0016791">
    <property type="term" value="F:phosphatase activity"/>
    <property type="evidence" value="ECO:0007669"/>
    <property type="project" value="UniProtKB-ARBA"/>
</dbReference>
<dbReference type="Proteomes" id="UP000184206">
    <property type="component" value="Unassembled WGS sequence"/>
</dbReference>
<dbReference type="NCBIfam" id="TIGR01484">
    <property type="entry name" value="HAD-SF-IIB"/>
    <property type="match status" value="1"/>
</dbReference>
<dbReference type="GO" id="GO:0005829">
    <property type="term" value="C:cytosol"/>
    <property type="evidence" value="ECO:0007669"/>
    <property type="project" value="TreeGrafter"/>
</dbReference>
<dbReference type="RefSeq" id="WP_072709441.1">
    <property type="nucleotide sequence ID" value="NZ_FRCF01000003.1"/>
</dbReference>
<dbReference type="InterPro" id="IPR006379">
    <property type="entry name" value="HAD-SF_hydro_IIB"/>
</dbReference>
<dbReference type="NCBIfam" id="TIGR00099">
    <property type="entry name" value="Cof-subfamily"/>
    <property type="match status" value="1"/>
</dbReference>
<dbReference type="InterPro" id="IPR023214">
    <property type="entry name" value="HAD_sf"/>
</dbReference>
<dbReference type="InterPro" id="IPR000150">
    <property type="entry name" value="Cof"/>
</dbReference>
<dbReference type="EMBL" id="FRCF01000003">
    <property type="protein sequence ID" value="SHL91877.1"/>
    <property type="molecule type" value="Genomic_DNA"/>
</dbReference>
<dbReference type="SUPFAM" id="SSF56784">
    <property type="entry name" value="HAD-like"/>
    <property type="match status" value="1"/>
</dbReference>
<evidence type="ECO:0008006" key="3">
    <source>
        <dbReference type="Google" id="ProtNLM"/>
    </source>
</evidence>
<protein>
    <recommendedName>
        <fullName evidence="3">Cof subfamily of IIB subfamily of haloacid dehalogenase superfamily/HAD-superfamily hydrolase, subfamily IIB</fullName>
    </recommendedName>
</protein>
<dbReference type="Gene3D" id="3.30.1240.10">
    <property type="match status" value="1"/>
</dbReference>
<name>A0A1M7EJI5_9BACL</name>
<sequence>MSSQKIIFFDIDGTLYNDDKVVPDSTKEAVKAAKNAGHIAAIATGRSPFMYEDLRAELGISTFVSMNGNYVVFEDELIHTNPLDGERLNDITEMAMENDHPIVYLDEENMHSNVPEHEHMTEGLATLKLGFKPGHDPDYHIGRNIYQSLLFCPRGEEGVYQEHFKDAFQFIRWHVYSMDVSPRNGSKAEGIKQVVGKMNLDLNNVYAFGDGANDVEMLQYVPNSFAMGNAREEVKPHAKHITTSVDDHGILNGLRQADLI</sequence>
<dbReference type="InterPro" id="IPR036412">
    <property type="entry name" value="HAD-like_sf"/>
</dbReference>
<dbReference type="PROSITE" id="PS01228">
    <property type="entry name" value="COF_1"/>
    <property type="match status" value="1"/>
</dbReference>
<dbReference type="OrthoDB" id="9810101at2"/>
<proteinExistence type="predicted"/>
<dbReference type="Gene3D" id="3.40.50.1000">
    <property type="entry name" value="HAD superfamily/HAD-like"/>
    <property type="match status" value="1"/>
</dbReference>
<dbReference type="Pfam" id="PF08282">
    <property type="entry name" value="Hydrolase_3"/>
    <property type="match status" value="1"/>
</dbReference>
<keyword evidence="2" id="KW-1185">Reference proteome</keyword>